<organism evidence="2 3">
    <name type="scientific">Tetragonisca angustula</name>
    <dbReference type="NCBI Taxonomy" id="166442"/>
    <lineage>
        <taxon>Eukaryota</taxon>
        <taxon>Metazoa</taxon>
        <taxon>Ecdysozoa</taxon>
        <taxon>Arthropoda</taxon>
        <taxon>Hexapoda</taxon>
        <taxon>Insecta</taxon>
        <taxon>Pterygota</taxon>
        <taxon>Neoptera</taxon>
        <taxon>Endopterygota</taxon>
        <taxon>Hymenoptera</taxon>
        <taxon>Apocrita</taxon>
        <taxon>Aculeata</taxon>
        <taxon>Apoidea</taxon>
        <taxon>Anthophila</taxon>
        <taxon>Apidae</taxon>
        <taxon>Tetragonisca</taxon>
    </lineage>
</organism>
<dbReference type="Proteomes" id="UP001432146">
    <property type="component" value="Unassembled WGS sequence"/>
</dbReference>
<name>A0AAW1A812_9HYME</name>
<feature type="compositionally biased region" description="Low complexity" evidence="1">
    <location>
        <begin position="173"/>
        <end position="184"/>
    </location>
</feature>
<dbReference type="AlphaFoldDB" id="A0AAW1A812"/>
<accession>A0AAW1A812</accession>
<proteinExistence type="predicted"/>
<evidence type="ECO:0000256" key="1">
    <source>
        <dbReference type="SAM" id="MobiDB-lite"/>
    </source>
</evidence>
<sequence length="194" mass="20962">MEQWSSHIDPGLRKVHPSLIHNHCGTKRAVVHRCDDSGRRDTVLEPCRKISRSISCRIGSQCTRIVGETARRSNTRLVRAPALEYYHCPGVLGASTTTRIDLSSCFLDGTTGHASDPLHGACAPVSNTRETARSDDDDVDTPRGTTLGNEVRASTLHHGYAGPVCQAEATMRSEGTGTATTGSSQNQRRIAVEL</sequence>
<evidence type="ECO:0000313" key="3">
    <source>
        <dbReference type="Proteomes" id="UP001432146"/>
    </source>
</evidence>
<reference evidence="2 3" key="1">
    <citation type="submission" date="2024-05" db="EMBL/GenBank/DDBJ databases">
        <title>The nuclear and mitochondrial genome assemblies of Tetragonisca angustula (Apidae: Meliponini), a tiny yet remarkable pollinator in the Neotropics.</title>
        <authorList>
            <person name="Ferrari R."/>
            <person name="Ricardo P.C."/>
            <person name="Dias F.C."/>
            <person name="Araujo N.S."/>
            <person name="Soares D.O."/>
            <person name="Zhou Q.-S."/>
            <person name="Zhu C.-D."/>
            <person name="Coutinho L."/>
            <person name="Airas M.C."/>
            <person name="Batista T.M."/>
        </authorList>
    </citation>
    <scope>NUCLEOTIDE SEQUENCE [LARGE SCALE GENOMIC DNA]</scope>
    <source>
        <strain evidence="2">ASF017062</strain>
        <tissue evidence="2">Abdomen</tissue>
    </source>
</reference>
<gene>
    <name evidence="2" type="ORF">QLX08_003076</name>
</gene>
<comment type="caution">
    <text evidence="2">The sequence shown here is derived from an EMBL/GenBank/DDBJ whole genome shotgun (WGS) entry which is preliminary data.</text>
</comment>
<keyword evidence="3" id="KW-1185">Reference proteome</keyword>
<dbReference type="EMBL" id="JAWNGG020000043">
    <property type="protein sequence ID" value="KAK9306185.1"/>
    <property type="molecule type" value="Genomic_DNA"/>
</dbReference>
<evidence type="ECO:0000313" key="2">
    <source>
        <dbReference type="EMBL" id="KAK9306185.1"/>
    </source>
</evidence>
<feature type="region of interest" description="Disordered" evidence="1">
    <location>
        <begin position="172"/>
        <end position="194"/>
    </location>
</feature>
<protein>
    <submittedName>
        <fullName evidence="2">Uncharacterized protein</fullName>
    </submittedName>
</protein>